<dbReference type="InterPro" id="IPR036390">
    <property type="entry name" value="WH_DNA-bd_sf"/>
</dbReference>
<dbReference type="GO" id="GO:0003723">
    <property type="term" value="F:RNA binding"/>
    <property type="evidence" value="ECO:0007669"/>
    <property type="project" value="UniProtKB-UniRule"/>
</dbReference>
<dbReference type="PANTHER" id="PTHR22792:SF132">
    <property type="entry name" value="LA-RELATED PROTEIN 1"/>
    <property type="match status" value="1"/>
</dbReference>
<dbReference type="AlphaFoldDB" id="A0A0C9U7U6"/>
<protein>
    <submittedName>
        <fullName evidence="5">Unplaced genomic scaffold SPHSTscaffold_80, whole genome shotgun sequence</fullName>
    </submittedName>
</protein>
<keyword evidence="1 2" id="KW-0694">RNA-binding</keyword>
<feature type="region of interest" description="Disordered" evidence="3">
    <location>
        <begin position="1"/>
        <end position="113"/>
    </location>
</feature>
<dbReference type="GO" id="GO:0005829">
    <property type="term" value="C:cytosol"/>
    <property type="evidence" value="ECO:0007669"/>
    <property type="project" value="TreeGrafter"/>
</dbReference>
<evidence type="ECO:0000256" key="1">
    <source>
        <dbReference type="ARBA" id="ARBA00022884"/>
    </source>
</evidence>
<feature type="region of interest" description="Disordered" evidence="3">
    <location>
        <begin position="334"/>
        <end position="441"/>
    </location>
</feature>
<feature type="compositionally biased region" description="Basic and acidic residues" evidence="3">
    <location>
        <begin position="432"/>
        <end position="441"/>
    </location>
</feature>
<dbReference type="InterPro" id="IPR045180">
    <property type="entry name" value="La_dom_prot"/>
</dbReference>
<reference evidence="5 6" key="1">
    <citation type="submission" date="2014-06" db="EMBL/GenBank/DDBJ databases">
        <title>Evolutionary Origins and Diversification of the Mycorrhizal Mutualists.</title>
        <authorList>
            <consortium name="DOE Joint Genome Institute"/>
            <consortium name="Mycorrhizal Genomics Consortium"/>
            <person name="Kohler A."/>
            <person name="Kuo A."/>
            <person name="Nagy L.G."/>
            <person name="Floudas D."/>
            <person name="Copeland A."/>
            <person name="Barry K.W."/>
            <person name="Cichocki N."/>
            <person name="Veneault-Fourrey C."/>
            <person name="LaButti K."/>
            <person name="Lindquist E.A."/>
            <person name="Lipzen A."/>
            <person name="Lundell T."/>
            <person name="Morin E."/>
            <person name="Murat C."/>
            <person name="Riley R."/>
            <person name="Ohm R."/>
            <person name="Sun H."/>
            <person name="Tunlid A."/>
            <person name="Henrissat B."/>
            <person name="Grigoriev I.V."/>
            <person name="Hibbett D.S."/>
            <person name="Martin F."/>
        </authorList>
    </citation>
    <scope>NUCLEOTIDE SEQUENCE [LARGE SCALE GENOMIC DNA]</scope>
    <source>
        <strain evidence="5 6">SS14</strain>
    </source>
</reference>
<evidence type="ECO:0000313" key="6">
    <source>
        <dbReference type="Proteomes" id="UP000054279"/>
    </source>
</evidence>
<feature type="compositionally biased region" description="Low complexity" evidence="3">
    <location>
        <begin position="409"/>
        <end position="418"/>
    </location>
</feature>
<dbReference type="OrthoDB" id="340227at2759"/>
<dbReference type="Pfam" id="PF05383">
    <property type="entry name" value="La"/>
    <property type="match status" value="1"/>
</dbReference>
<feature type="compositionally biased region" description="Basic and acidic residues" evidence="3">
    <location>
        <begin position="83"/>
        <end position="94"/>
    </location>
</feature>
<dbReference type="InterPro" id="IPR006630">
    <property type="entry name" value="La_HTH"/>
</dbReference>
<gene>
    <name evidence="5" type="ORF">M422DRAFT_258243</name>
</gene>
<feature type="compositionally biased region" description="Basic and acidic residues" evidence="3">
    <location>
        <begin position="51"/>
        <end position="70"/>
    </location>
</feature>
<dbReference type="Proteomes" id="UP000054279">
    <property type="component" value="Unassembled WGS sequence"/>
</dbReference>
<dbReference type="EMBL" id="KN837155">
    <property type="protein sequence ID" value="KIJ39088.1"/>
    <property type="molecule type" value="Genomic_DNA"/>
</dbReference>
<evidence type="ECO:0000256" key="2">
    <source>
        <dbReference type="PROSITE-ProRule" id="PRU00332"/>
    </source>
</evidence>
<dbReference type="PROSITE" id="PS50961">
    <property type="entry name" value="HTH_LA"/>
    <property type="match status" value="1"/>
</dbReference>
<feature type="compositionally biased region" description="Pro residues" evidence="3">
    <location>
        <begin position="99"/>
        <end position="113"/>
    </location>
</feature>
<organism evidence="5 6">
    <name type="scientific">Sphaerobolus stellatus (strain SS14)</name>
    <dbReference type="NCBI Taxonomy" id="990650"/>
    <lineage>
        <taxon>Eukaryota</taxon>
        <taxon>Fungi</taxon>
        <taxon>Dikarya</taxon>
        <taxon>Basidiomycota</taxon>
        <taxon>Agaricomycotina</taxon>
        <taxon>Agaricomycetes</taxon>
        <taxon>Phallomycetidae</taxon>
        <taxon>Geastrales</taxon>
        <taxon>Sphaerobolaceae</taxon>
        <taxon>Sphaerobolus</taxon>
    </lineage>
</organism>
<dbReference type="SUPFAM" id="SSF46785">
    <property type="entry name" value="Winged helix' DNA-binding domain"/>
    <property type="match status" value="1"/>
</dbReference>
<proteinExistence type="predicted"/>
<accession>A0A0C9U7U6</accession>
<dbReference type="GO" id="GO:0010494">
    <property type="term" value="C:cytoplasmic stress granule"/>
    <property type="evidence" value="ECO:0007669"/>
    <property type="project" value="TreeGrafter"/>
</dbReference>
<dbReference type="CDD" id="cd07323">
    <property type="entry name" value="LAM"/>
    <property type="match status" value="1"/>
</dbReference>
<evidence type="ECO:0000259" key="4">
    <source>
        <dbReference type="PROSITE" id="PS50961"/>
    </source>
</evidence>
<evidence type="ECO:0000256" key="3">
    <source>
        <dbReference type="SAM" id="MobiDB-lite"/>
    </source>
</evidence>
<sequence>MGGNPDRDGSMTYVGPGAGVSTFARGRGRLGKGLDHLPPSAPESVSGEGLDFERPFHPDYHAPAPPERRGGFPGRRPRRFGRRNQDGRGFRREGGNFNAPPPPPPLPAPVPAPGPYNHNPYMPPPPRPPAPGPDGYYMPPYMPYYPPPPPQSYLPPPPPPPPPAAAGMGDGALVPMPVTMLGFVLDPTRWFLLGQVEYYFSVQNLVTYFWLRQQMDSRGWVNVPVIVSFNRVRQLTGDISVPPSATSTSGLLPTLHPHPRNPQIPIPILAQPISEASIQLVRDVMSLSSILEMDVGRDKVRLRDGNSAASFAAAAAFVSKTVWRTTGVWRGVYPPPQQGPGMHMGGMGPPPGMEGYHHMPPPPPPHHLHGGPPPAPPGHPGHEFMPMGMMGSPQHMHWGGYEGKGQQGGQVQQGQGNRQQEEDEEVVFVLGKDGESGDGRS</sequence>
<dbReference type="InterPro" id="IPR036388">
    <property type="entry name" value="WH-like_DNA-bd_sf"/>
</dbReference>
<evidence type="ECO:0000313" key="5">
    <source>
        <dbReference type="EMBL" id="KIJ39088.1"/>
    </source>
</evidence>
<dbReference type="GO" id="GO:0045727">
    <property type="term" value="P:positive regulation of translation"/>
    <property type="evidence" value="ECO:0007669"/>
    <property type="project" value="TreeGrafter"/>
</dbReference>
<dbReference type="Gene3D" id="1.10.10.10">
    <property type="entry name" value="Winged helix-like DNA-binding domain superfamily/Winged helix DNA-binding domain"/>
    <property type="match status" value="1"/>
</dbReference>
<feature type="compositionally biased region" description="Pro residues" evidence="3">
    <location>
        <begin position="359"/>
        <end position="379"/>
    </location>
</feature>
<dbReference type="PANTHER" id="PTHR22792">
    <property type="entry name" value="LUPUS LA PROTEIN-RELATED"/>
    <property type="match status" value="1"/>
</dbReference>
<feature type="domain" description="HTH La-type RNA-binding" evidence="4">
    <location>
        <begin position="182"/>
        <end position="310"/>
    </location>
</feature>
<name>A0A0C9U7U6_SPHS4</name>
<dbReference type="HOGENOM" id="CLU_621382_0_0_1"/>
<dbReference type="SMART" id="SM00715">
    <property type="entry name" value="LA"/>
    <property type="match status" value="1"/>
</dbReference>
<keyword evidence="6" id="KW-1185">Reference proteome</keyword>